<dbReference type="CDD" id="cd08946">
    <property type="entry name" value="SDR_e"/>
    <property type="match status" value="1"/>
</dbReference>
<dbReference type="InterPro" id="IPR036291">
    <property type="entry name" value="NAD(P)-bd_dom_sf"/>
</dbReference>
<dbReference type="InterPro" id="IPR050177">
    <property type="entry name" value="Lipid_A_modif_metabolic_enz"/>
</dbReference>
<dbReference type="RefSeq" id="WP_072818050.1">
    <property type="nucleotide sequence ID" value="NZ_LT670849.1"/>
</dbReference>
<feature type="domain" description="NAD-dependent epimerase/dehydratase" evidence="1">
    <location>
        <begin position="3"/>
        <end position="236"/>
    </location>
</feature>
<dbReference type="Pfam" id="PF01370">
    <property type="entry name" value="Epimerase"/>
    <property type="match status" value="1"/>
</dbReference>
<dbReference type="AlphaFoldDB" id="A0A1M7TQK2"/>
<evidence type="ECO:0000259" key="1">
    <source>
        <dbReference type="Pfam" id="PF01370"/>
    </source>
</evidence>
<dbReference type="PANTHER" id="PTHR43245">
    <property type="entry name" value="BIFUNCTIONAL POLYMYXIN RESISTANCE PROTEIN ARNA"/>
    <property type="match status" value="1"/>
</dbReference>
<dbReference type="Gene3D" id="3.40.50.720">
    <property type="entry name" value="NAD(P)-binding Rossmann-like Domain"/>
    <property type="match status" value="1"/>
</dbReference>
<dbReference type="EMBL" id="LT670849">
    <property type="protein sequence ID" value="SHN73012.1"/>
    <property type="molecule type" value="Genomic_DNA"/>
</dbReference>
<dbReference type="InterPro" id="IPR001509">
    <property type="entry name" value="Epimerase_deHydtase"/>
</dbReference>
<dbReference type="OrthoDB" id="7352636at2"/>
<evidence type="ECO:0000313" key="3">
    <source>
        <dbReference type="Proteomes" id="UP000184096"/>
    </source>
</evidence>
<keyword evidence="3" id="KW-1185">Reference proteome</keyword>
<name>A0A1M7TQK2_9BRAD</name>
<accession>A0A1M7TQK2</accession>
<dbReference type="Proteomes" id="UP000184096">
    <property type="component" value="Chromosome I"/>
</dbReference>
<evidence type="ECO:0000313" key="2">
    <source>
        <dbReference type="EMBL" id="SHN73012.1"/>
    </source>
</evidence>
<protein>
    <submittedName>
        <fullName evidence="2">UDP-glucose 4-epimerase</fullName>
    </submittedName>
</protein>
<gene>
    <name evidence="2" type="ORF">SAMN05444170_2380</name>
</gene>
<reference evidence="3" key="1">
    <citation type="submission" date="2016-11" db="EMBL/GenBank/DDBJ databases">
        <authorList>
            <person name="Varghese N."/>
            <person name="Submissions S."/>
        </authorList>
    </citation>
    <scope>NUCLEOTIDE SEQUENCE [LARGE SCALE GENOMIC DNA]</scope>
    <source>
        <strain evidence="3">GAS401</strain>
    </source>
</reference>
<organism evidence="2 3">
    <name type="scientific">Bradyrhizobium erythrophlei</name>
    <dbReference type="NCBI Taxonomy" id="1437360"/>
    <lineage>
        <taxon>Bacteria</taxon>
        <taxon>Pseudomonadati</taxon>
        <taxon>Pseudomonadota</taxon>
        <taxon>Alphaproteobacteria</taxon>
        <taxon>Hyphomicrobiales</taxon>
        <taxon>Nitrobacteraceae</taxon>
        <taxon>Bradyrhizobium</taxon>
    </lineage>
</organism>
<proteinExistence type="predicted"/>
<dbReference type="SUPFAM" id="SSF51735">
    <property type="entry name" value="NAD(P)-binding Rossmann-fold domains"/>
    <property type="match status" value="1"/>
</dbReference>
<sequence>MNILIFGGTGFVGINIASALLARGHGVTLFDREALPRAAVEAFAGFGDGLSVVEGDIRESRVVETIIARGFDVIILGAAITAGPAREASDPQSILQVNLMAQVPILMAAHRYRVRRVINLSSGSAFGAAAFRHTLLDEELPCEPVSLYAITKHASERVAARLAGLWQADFISVRLSGVFGPWERATGVRDTLSPQSQIVAALRQRQEAVLSRPGVRDWIYAPDVADAVAVLVEAEKPRHGLYHISTGHEWTALEWGQYLAALNPGFVCRLAGSGEVPNVDLHSDADRAPLSISRMADEFGWRARYGCADSVRDLNDWWRRHGEGM</sequence>